<evidence type="ECO:0000313" key="2">
    <source>
        <dbReference type="EMBL" id="MBZ3874486.1"/>
    </source>
</evidence>
<dbReference type="PANTHER" id="PTHR23267">
    <property type="entry name" value="IMMUNOGLOBULIN LIGHT CHAIN"/>
    <property type="match status" value="1"/>
</dbReference>
<dbReference type="AlphaFoldDB" id="A0AA41SVQ3"/>
<feature type="signal peptide" evidence="1">
    <location>
        <begin position="1"/>
        <end position="20"/>
    </location>
</feature>
<dbReference type="SUPFAM" id="SSF48726">
    <property type="entry name" value="Immunoglobulin"/>
    <property type="match status" value="1"/>
</dbReference>
<keyword evidence="1" id="KW-0732">Signal</keyword>
<dbReference type="EMBL" id="JAATJV010230053">
    <property type="protein sequence ID" value="MBZ3874486.1"/>
    <property type="molecule type" value="Genomic_DNA"/>
</dbReference>
<keyword evidence="3" id="KW-1185">Reference proteome</keyword>
<sequence>MRCPVHLLGLLMIWIPGYNGDTVMTQIPLSLPVTPGEPASISCRSSQSLVYSDGKSYFSWYLQRPDQSPRLLIYKASKRASGVPDRFCLAVDQGQTSH</sequence>
<evidence type="ECO:0000313" key="3">
    <source>
        <dbReference type="Proteomes" id="UP001166674"/>
    </source>
</evidence>
<dbReference type="InterPro" id="IPR036179">
    <property type="entry name" value="Ig-like_dom_sf"/>
</dbReference>
<protein>
    <submittedName>
        <fullName evidence="2">Ig kappa chain V-II region</fullName>
    </submittedName>
</protein>
<dbReference type="Proteomes" id="UP001166674">
    <property type="component" value="Unassembled WGS sequence"/>
</dbReference>
<organism evidence="2 3">
    <name type="scientific">Sciurus carolinensis</name>
    <name type="common">Eastern gray squirrel</name>
    <dbReference type="NCBI Taxonomy" id="30640"/>
    <lineage>
        <taxon>Eukaryota</taxon>
        <taxon>Metazoa</taxon>
        <taxon>Chordata</taxon>
        <taxon>Craniata</taxon>
        <taxon>Vertebrata</taxon>
        <taxon>Euteleostomi</taxon>
        <taxon>Mammalia</taxon>
        <taxon>Eutheria</taxon>
        <taxon>Euarchontoglires</taxon>
        <taxon>Glires</taxon>
        <taxon>Rodentia</taxon>
        <taxon>Sciuromorpha</taxon>
        <taxon>Sciuridae</taxon>
        <taxon>Sciurinae</taxon>
        <taxon>Sciurini</taxon>
        <taxon>Sciurus</taxon>
    </lineage>
</organism>
<feature type="chain" id="PRO_5041369947" evidence="1">
    <location>
        <begin position="21"/>
        <end position="98"/>
    </location>
</feature>
<accession>A0AA41SVQ3</accession>
<dbReference type="InterPro" id="IPR050150">
    <property type="entry name" value="IgV_Light_Chain"/>
</dbReference>
<proteinExistence type="predicted"/>
<dbReference type="Gene3D" id="2.60.40.10">
    <property type="entry name" value="Immunoglobulins"/>
    <property type="match status" value="1"/>
</dbReference>
<name>A0AA41SVQ3_SCICA</name>
<comment type="caution">
    <text evidence="2">The sequence shown here is derived from an EMBL/GenBank/DDBJ whole genome shotgun (WGS) entry which is preliminary data.</text>
</comment>
<gene>
    <name evidence="2" type="ORF">SUZIE_128180</name>
</gene>
<dbReference type="InterPro" id="IPR013783">
    <property type="entry name" value="Ig-like_fold"/>
</dbReference>
<reference evidence="2" key="1">
    <citation type="submission" date="2020-03" db="EMBL/GenBank/DDBJ databases">
        <title>Studies in the Genomics of Life Span.</title>
        <authorList>
            <person name="Glass D."/>
        </authorList>
    </citation>
    <scope>NUCLEOTIDE SEQUENCE</scope>
    <source>
        <strain evidence="2">SUZIE</strain>
        <tissue evidence="2">Muscle</tissue>
    </source>
</reference>
<evidence type="ECO:0000256" key="1">
    <source>
        <dbReference type="SAM" id="SignalP"/>
    </source>
</evidence>